<accession>A0A6J3M638</accession>
<evidence type="ECO:0000256" key="6">
    <source>
        <dbReference type="SAM" id="MobiDB-lite"/>
    </source>
</evidence>
<reference evidence="9" key="3">
    <citation type="submission" date="2025-08" db="UniProtKB">
        <authorList>
            <consortium name="RefSeq"/>
        </authorList>
    </citation>
    <scope>IDENTIFICATION</scope>
    <source>
        <strain evidence="9">CBS 342.82</strain>
    </source>
</reference>
<dbReference type="OrthoDB" id="691673at2759"/>
<dbReference type="Pfam" id="PF00155">
    <property type="entry name" value="Aminotran_1_2"/>
    <property type="match status" value="1"/>
</dbReference>
<keyword evidence="3" id="KW-0032">Aminotransferase</keyword>
<dbReference type="Proteomes" id="UP000504637">
    <property type="component" value="Unplaced"/>
</dbReference>
<feature type="region of interest" description="Disordered" evidence="6">
    <location>
        <begin position="594"/>
        <end position="638"/>
    </location>
</feature>
<dbReference type="Gene3D" id="3.40.640.10">
    <property type="entry name" value="Type I PLP-dependent aspartate aminotransferase-like (Major domain)"/>
    <property type="match status" value="1"/>
</dbReference>
<dbReference type="RefSeq" id="XP_033460035.1">
    <property type="nucleotide sequence ID" value="XM_033601392.1"/>
</dbReference>
<dbReference type="GO" id="GO:0030170">
    <property type="term" value="F:pyridoxal phosphate binding"/>
    <property type="evidence" value="ECO:0007669"/>
    <property type="project" value="InterPro"/>
</dbReference>
<dbReference type="InterPro" id="IPR015424">
    <property type="entry name" value="PyrdxlP-dep_Trfase"/>
</dbReference>
<feature type="compositionally biased region" description="Polar residues" evidence="6">
    <location>
        <begin position="83"/>
        <end position="96"/>
    </location>
</feature>
<keyword evidence="4 9" id="KW-0808">Transferase</keyword>
<evidence type="ECO:0000256" key="3">
    <source>
        <dbReference type="ARBA" id="ARBA00022576"/>
    </source>
</evidence>
<dbReference type="InterPro" id="IPR050859">
    <property type="entry name" value="Class-I_PLP-dep_aminotransf"/>
</dbReference>
<evidence type="ECO:0000256" key="2">
    <source>
        <dbReference type="ARBA" id="ARBA00007441"/>
    </source>
</evidence>
<evidence type="ECO:0000256" key="1">
    <source>
        <dbReference type="ARBA" id="ARBA00001933"/>
    </source>
</evidence>
<keyword evidence="5" id="KW-0663">Pyridoxal phosphate</keyword>
<organism evidence="9">
    <name type="scientific">Dissoconium aciculare CBS 342.82</name>
    <dbReference type="NCBI Taxonomy" id="1314786"/>
    <lineage>
        <taxon>Eukaryota</taxon>
        <taxon>Fungi</taxon>
        <taxon>Dikarya</taxon>
        <taxon>Ascomycota</taxon>
        <taxon>Pezizomycotina</taxon>
        <taxon>Dothideomycetes</taxon>
        <taxon>Dothideomycetidae</taxon>
        <taxon>Mycosphaerellales</taxon>
        <taxon>Dissoconiaceae</taxon>
        <taxon>Dissoconium</taxon>
    </lineage>
</organism>
<dbReference type="InterPro" id="IPR015421">
    <property type="entry name" value="PyrdxlP-dep_Trfase_major"/>
</dbReference>
<feature type="region of interest" description="Disordered" evidence="6">
    <location>
        <begin position="383"/>
        <end position="404"/>
    </location>
</feature>
<dbReference type="GeneID" id="54359192"/>
<dbReference type="SUPFAM" id="SSF53383">
    <property type="entry name" value="PLP-dependent transferases"/>
    <property type="match status" value="1"/>
</dbReference>
<dbReference type="PANTHER" id="PTHR42790:SF1">
    <property type="entry name" value="AROMATIC AMINO ACID AMINOTRANSFERASE, HYPOTHETICAL (EUROFUNG)"/>
    <property type="match status" value="1"/>
</dbReference>
<dbReference type="GO" id="GO:0008483">
    <property type="term" value="F:transaminase activity"/>
    <property type="evidence" value="ECO:0007669"/>
    <property type="project" value="UniProtKB-KW"/>
</dbReference>
<evidence type="ECO:0000259" key="7">
    <source>
        <dbReference type="Pfam" id="PF00155"/>
    </source>
</evidence>
<evidence type="ECO:0000256" key="5">
    <source>
        <dbReference type="ARBA" id="ARBA00022898"/>
    </source>
</evidence>
<feature type="compositionally biased region" description="Basic and acidic residues" evidence="6">
    <location>
        <begin position="1"/>
        <end position="18"/>
    </location>
</feature>
<protein>
    <submittedName>
        <fullName evidence="9">PLP-dependent transferase</fullName>
    </submittedName>
</protein>
<feature type="domain" description="Aminotransferase class I/classII large" evidence="7">
    <location>
        <begin position="187"/>
        <end position="381"/>
    </location>
</feature>
<evidence type="ECO:0000256" key="4">
    <source>
        <dbReference type="ARBA" id="ARBA00022679"/>
    </source>
</evidence>
<evidence type="ECO:0000313" key="9">
    <source>
        <dbReference type="RefSeq" id="XP_033460035.1"/>
    </source>
</evidence>
<gene>
    <name evidence="9" type="ORF">K489DRAFT_319467</name>
</gene>
<dbReference type="AlphaFoldDB" id="A0A6J3M638"/>
<proteinExistence type="inferred from homology"/>
<reference evidence="9" key="2">
    <citation type="submission" date="2020-04" db="EMBL/GenBank/DDBJ databases">
        <authorList>
            <consortium name="NCBI Genome Project"/>
        </authorList>
    </citation>
    <scope>NUCLEOTIDE SEQUENCE</scope>
    <source>
        <strain evidence="9">CBS 342.82</strain>
    </source>
</reference>
<dbReference type="GO" id="GO:1901605">
    <property type="term" value="P:alpha-amino acid metabolic process"/>
    <property type="evidence" value="ECO:0007669"/>
    <property type="project" value="TreeGrafter"/>
</dbReference>
<feature type="region of interest" description="Disordered" evidence="6">
    <location>
        <begin position="77"/>
        <end position="98"/>
    </location>
</feature>
<sequence length="638" mass="69780">MADHDINDTRPEPRDLSHHLSRCTASRAPSAIKAFYKYFKIPGVVQLAGGLPNDRYFPFDNLSANVARPDRWSASLSGDGIATTRSTTASRKQQPPDTIVVPHTTPESNPLLKIDLASALQYGTAEGYPPLYAFLRTFTQQYLHPNCPYKGGPEIVLSCGNTDGFSKVLLALSDEWRLGLDDPREREGILCEEFAYMNAIQTATARGLNVVPVALDEEGLRVKGEGGLRDVLEKWDWRKGKRPHLIYLVTVGQNPTSGILSLERRKDLIQVCNEYDIIVIEDEPYYYLQFPLPSDSTANVGDEQAPPFLSTLVPSCISLDTQGRVIRLDSFSKTVAPGCRLGWITAQAALIERLARITETTTQQPSGFVQSLVAELLVGQAKAPQDPPGSIGAARERGGAQEPPAWSHAGWIRWLAGLRAQYQTRMEVQTGVLAAGRELVAFSRDDDDDEGWSHIGKTPIYSFVRPAGGMFVWLRFHFETHPLWPQYSSSSSSPRSTSSPATSPVGPARISHALWLFWTTPRYRILVAPGGMFAVDATTGPGGSSAAGEGSWRFFRLTFASAPRGVLAAATQRLVDGARDFWAITDPRVVERLVEDDERSPEGLPRRRGAGRHVDGDGDGGVPWVDLGRVQGGGGGDC</sequence>
<keyword evidence="8" id="KW-1185">Reference proteome</keyword>
<reference evidence="9" key="1">
    <citation type="submission" date="2020-01" db="EMBL/GenBank/DDBJ databases">
        <authorList>
            <consortium name="DOE Joint Genome Institute"/>
            <person name="Haridas S."/>
            <person name="Albert R."/>
            <person name="Binder M."/>
            <person name="Bloem J."/>
            <person name="Labutti K."/>
            <person name="Salamov A."/>
            <person name="Andreopoulos B."/>
            <person name="Baker S.E."/>
            <person name="Barry K."/>
            <person name="Bills G."/>
            <person name="Bluhm B.H."/>
            <person name="Cannon C."/>
            <person name="Castanera R."/>
            <person name="Culley D.E."/>
            <person name="Daum C."/>
            <person name="Ezra D."/>
            <person name="Gonzalez J.B."/>
            <person name="Henrissat B."/>
            <person name="Kuo A."/>
            <person name="Liang C."/>
            <person name="Lipzen A."/>
            <person name="Lutzoni F."/>
            <person name="Magnuson J."/>
            <person name="Mondo S."/>
            <person name="Nolan M."/>
            <person name="Ohm R."/>
            <person name="Pangilinan J."/>
            <person name="Park H.-J."/>
            <person name="Ramirez L."/>
            <person name="Alfaro M."/>
            <person name="Sun H."/>
            <person name="Tritt A."/>
            <person name="Yoshinaga Y."/>
            <person name="Zwiers L.-H."/>
            <person name="Turgeon B.G."/>
            <person name="Goodwin S.B."/>
            <person name="Spatafora J.W."/>
            <person name="Crous P.W."/>
            <person name="Grigoriev I.V."/>
        </authorList>
    </citation>
    <scope>NUCLEOTIDE SEQUENCE</scope>
    <source>
        <strain evidence="9">CBS 342.82</strain>
    </source>
</reference>
<feature type="region of interest" description="Disordered" evidence="6">
    <location>
        <begin position="1"/>
        <end position="21"/>
    </location>
</feature>
<evidence type="ECO:0000313" key="8">
    <source>
        <dbReference type="Proteomes" id="UP000504637"/>
    </source>
</evidence>
<dbReference type="InterPro" id="IPR004839">
    <property type="entry name" value="Aminotransferase_I/II_large"/>
</dbReference>
<comment type="similarity">
    <text evidence="2">Belongs to the class-I pyridoxal-phosphate-dependent aminotransferase family.</text>
</comment>
<dbReference type="CDD" id="cd00609">
    <property type="entry name" value="AAT_like"/>
    <property type="match status" value="1"/>
</dbReference>
<name>A0A6J3M638_9PEZI</name>
<dbReference type="PANTHER" id="PTHR42790">
    <property type="entry name" value="AMINOTRANSFERASE"/>
    <property type="match status" value="1"/>
</dbReference>
<comment type="cofactor">
    <cofactor evidence="1">
        <name>pyridoxal 5'-phosphate</name>
        <dbReference type="ChEBI" id="CHEBI:597326"/>
    </cofactor>
</comment>